<name>A0AAV9UUF5_9PEZI</name>
<comment type="similarity">
    <text evidence="1">Belongs to the SWI5/SAE3 family.</text>
</comment>
<keyword evidence="5" id="KW-1185">Reference proteome</keyword>
<evidence type="ECO:0000256" key="1">
    <source>
        <dbReference type="ARBA" id="ARBA00008060"/>
    </source>
</evidence>
<dbReference type="Proteomes" id="UP001375240">
    <property type="component" value="Unassembled WGS sequence"/>
</dbReference>
<dbReference type="GO" id="GO:0000709">
    <property type="term" value="P:meiotic joint molecule formation"/>
    <property type="evidence" value="ECO:0007669"/>
    <property type="project" value="TreeGrafter"/>
</dbReference>
<dbReference type="Gene3D" id="1.20.5.170">
    <property type="match status" value="1"/>
</dbReference>
<gene>
    <name evidence="4" type="ORF">TWF696_005874</name>
</gene>
<dbReference type="PANTHER" id="PTHR28529">
    <property type="entry name" value="DNA REPAIR PROTEIN SWI5 HOMOLOG"/>
    <property type="match status" value="1"/>
</dbReference>
<dbReference type="GO" id="GO:0032798">
    <property type="term" value="C:Swi5-Sfr1 complex"/>
    <property type="evidence" value="ECO:0007669"/>
    <property type="project" value="TreeGrafter"/>
</dbReference>
<sequence length="107" mass="11634">MASLQPPSPPPAKDDSQLSAKEIKYRDSLLAKIAALESEITDIKAQTSAVTAKLENPAKSTIQQHIKLLHDFNEIRDVGLHLIGMIADERGVGLKTVLSEFGVTEKD</sequence>
<keyword evidence="2" id="KW-0227">DNA damage</keyword>
<dbReference type="Pfam" id="PF07061">
    <property type="entry name" value="Swi5"/>
    <property type="match status" value="1"/>
</dbReference>
<dbReference type="AlphaFoldDB" id="A0AAV9UUF5"/>
<dbReference type="InterPro" id="IPR010760">
    <property type="entry name" value="DNA-repair_Swi5"/>
</dbReference>
<proteinExistence type="inferred from homology"/>
<comment type="caution">
    <text evidence="4">The sequence shown here is derived from an EMBL/GenBank/DDBJ whole genome shotgun (WGS) entry which is preliminary data.</text>
</comment>
<evidence type="ECO:0008006" key="6">
    <source>
        <dbReference type="Google" id="ProtNLM"/>
    </source>
</evidence>
<evidence type="ECO:0000313" key="5">
    <source>
        <dbReference type="Proteomes" id="UP001375240"/>
    </source>
</evidence>
<evidence type="ECO:0000256" key="2">
    <source>
        <dbReference type="ARBA" id="ARBA00022763"/>
    </source>
</evidence>
<dbReference type="PANTHER" id="PTHR28529:SF2">
    <property type="entry name" value="DNA REPAIR PROTEIN SWI5 HOMOLOG"/>
    <property type="match status" value="1"/>
</dbReference>
<dbReference type="GO" id="GO:0034974">
    <property type="term" value="C:Swi5-Swi2 complex"/>
    <property type="evidence" value="ECO:0007669"/>
    <property type="project" value="TreeGrafter"/>
</dbReference>
<accession>A0AAV9UUF5</accession>
<dbReference type="GO" id="GO:0010772">
    <property type="term" value="P:meiotic DNA recombinase assembly involved in reciprocal meiotic recombination"/>
    <property type="evidence" value="ECO:0007669"/>
    <property type="project" value="TreeGrafter"/>
</dbReference>
<organism evidence="4 5">
    <name type="scientific">Orbilia brochopaga</name>
    <dbReference type="NCBI Taxonomy" id="3140254"/>
    <lineage>
        <taxon>Eukaryota</taxon>
        <taxon>Fungi</taxon>
        <taxon>Dikarya</taxon>
        <taxon>Ascomycota</taxon>
        <taxon>Pezizomycotina</taxon>
        <taxon>Orbiliomycetes</taxon>
        <taxon>Orbiliales</taxon>
        <taxon>Orbiliaceae</taxon>
        <taxon>Orbilia</taxon>
    </lineage>
</organism>
<evidence type="ECO:0000313" key="4">
    <source>
        <dbReference type="EMBL" id="KAK6349590.1"/>
    </source>
</evidence>
<protein>
    <recommendedName>
        <fullName evidence="6">Swi5-domain-containing protein</fullName>
    </recommendedName>
</protein>
<keyword evidence="3" id="KW-0234">DNA repair</keyword>
<evidence type="ECO:0000256" key="3">
    <source>
        <dbReference type="ARBA" id="ARBA00023204"/>
    </source>
</evidence>
<reference evidence="4 5" key="1">
    <citation type="submission" date="2019-10" db="EMBL/GenBank/DDBJ databases">
        <authorList>
            <person name="Palmer J.M."/>
        </authorList>
    </citation>
    <scope>NUCLEOTIDE SEQUENCE [LARGE SCALE GENOMIC DNA]</scope>
    <source>
        <strain evidence="4 5">TWF696</strain>
    </source>
</reference>
<dbReference type="EMBL" id="JAVHNQ010000004">
    <property type="protein sequence ID" value="KAK6349590.1"/>
    <property type="molecule type" value="Genomic_DNA"/>
</dbReference>